<feature type="compositionally biased region" description="Basic and acidic residues" evidence="7">
    <location>
        <begin position="495"/>
        <end position="512"/>
    </location>
</feature>
<dbReference type="PROSITE" id="PS00108">
    <property type="entry name" value="PROTEIN_KINASE_ST"/>
    <property type="match status" value="1"/>
</dbReference>
<dbReference type="InterPro" id="IPR000719">
    <property type="entry name" value="Prot_kinase_dom"/>
</dbReference>
<dbReference type="PANTHER" id="PTHR24355">
    <property type="entry name" value="G PROTEIN-COUPLED RECEPTOR KINASE/RIBOSOMAL PROTEIN S6 KINASE"/>
    <property type="match status" value="1"/>
</dbReference>
<dbReference type="Pfam" id="PF00069">
    <property type="entry name" value="Pkinase"/>
    <property type="match status" value="1"/>
</dbReference>
<organism evidence="9 10">
    <name type="scientific">Monosporascus cannonballus</name>
    <dbReference type="NCBI Taxonomy" id="155416"/>
    <lineage>
        <taxon>Eukaryota</taxon>
        <taxon>Fungi</taxon>
        <taxon>Dikarya</taxon>
        <taxon>Ascomycota</taxon>
        <taxon>Pezizomycotina</taxon>
        <taxon>Sordariomycetes</taxon>
        <taxon>Xylariomycetidae</taxon>
        <taxon>Xylariales</taxon>
        <taxon>Xylariales incertae sedis</taxon>
        <taxon>Monosporascus</taxon>
    </lineage>
</organism>
<dbReference type="SMART" id="SM00220">
    <property type="entry name" value="S_TKc"/>
    <property type="match status" value="1"/>
</dbReference>
<gene>
    <name evidence="9" type="ORF">DL762_010068</name>
</gene>
<feature type="compositionally biased region" description="Polar residues" evidence="7">
    <location>
        <begin position="443"/>
        <end position="453"/>
    </location>
</feature>
<keyword evidence="10" id="KW-1185">Reference proteome</keyword>
<sequence length="512" mass="56209">MGNSQGKPVELTGEVGRGAFGKVRIVERKDTGLSFALKYIRKDEVVRSESVRNIIRERRMLEHVNHPFICNLRYSFQDIEYMYLVVDLMNGGDLRFHISRKTFTEEAVRFWIAELGCALRYVHEQGIIHRDVKPDNVLLDADVRSGSQLTNAAVQNVASDVIPGKTLTSKSGTLAYLAPEVYSGKGYDVRADWWSLGVLFYECIYNKRPFEGNSETTLTNVILNANPKFPVTAPPVSLPCLYAMGHALEANPDKRLGSTWDSFINEPFFQAIDFVALERKEIEPVFVPSSEKTNFDATYDLEELLLEEAPLEARARRQKPREKLKDDATQKEIREEELYRTIERDFRPFDYTLAAIAAMQGGGSGNAKASKEPQALTTDGATAAPATNGTAKPAQQTPSAPGAVHQEPARPSPLRPYPDSYTNKATRPSGVKNSPGGGLSVTIDATGSWSQLARQDATLPADASAVNDDKSGGSSSSGGVFGLFGRKKGRGHSPKPKERGILGKEGARQIIG</sequence>
<dbReference type="PANTHER" id="PTHR24355:SF30">
    <property type="entry name" value="SERINE_THREONINE-PROTEIN KINASE 32B ISOFORM X1"/>
    <property type="match status" value="1"/>
</dbReference>
<evidence type="ECO:0000256" key="7">
    <source>
        <dbReference type="SAM" id="MobiDB-lite"/>
    </source>
</evidence>
<keyword evidence="2" id="KW-0808">Transferase</keyword>
<dbReference type="Gene3D" id="1.10.510.10">
    <property type="entry name" value="Transferase(Phosphotransferase) domain 1"/>
    <property type="match status" value="1"/>
</dbReference>
<dbReference type="PROSITE" id="PS00107">
    <property type="entry name" value="PROTEIN_KINASE_ATP"/>
    <property type="match status" value="1"/>
</dbReference>
<dbReference type="EMBL" id="QJNS01000705">
    <property type="protein sequence ID" value="RYO75268.1"/>
    <property type="molecule type" value="Genomic_DNA"/>
</dbReference>
<dbReference type="PROSITE" id="PS50011">
    <property type="entry name" value="PROTEIN_KINASE_DOM"/>
    <property type="match status" value="1"/>
</dbReference>
<comment type="caution">
    <text evidence="9">The sequence shown here is derived from an EMBL/GenBank/DDBJ whole genome shotgun (WGS) entry which is preliminary data.</text>
</comment>
<evidence type="ECO:0000256" key="6">
    <source>
        <dbReference type="PROSITE-ProRule" id="PRU10141"/>
    </source>
</evidence>
<evidence type="ECO:0000256" key="4">
    <source>
        <dbReference type="ARBA" id="ARBA00022777"/>
    </source>
</evidence>
<dbReference type="InterPro" id="IPR011009">
    <property type="entry name" value="Kinase-like_dom_sf"/>
</dbReference>
<dbReference type="Proteomes" id="UP000294003">
    <property type="component" value="Unassembled WGS sequence"/>
</dbReference>
<feature type="binding site" evidence="6">
    <location>
        <position position="42"/>
    </location>
    <ligand>
        <name>ATP</name>
        <dbReference type="ChEBI" id="CHEBI:30616"/>
    </ligand>
</feature>
<feature type="compositionally biased region" description="Low complexity" evidence="7">
    <location>
        <begin position="375"/>
        <end position="394"/>
    </location>
</feature>
<evidence type="ECO:0000313" key="10">
    <source>
        <dbReference type="Proteomes" id="UP000294003"/>
    </source>
</evidence>
<evidence type="ECO:0000313" key="9">
    <source>
        <dbReference type="EMBL" id="RYO75268.1"/>
    </source>
</evidence>
<feature type="region of interest" description="Disordered" evidence="7">
    <location>
        <begin position="361"/>
        <end position="512"/>
    </location>
</feature>
<accession>A0ABY0GUS5</accession>
<evidence type="ECO:0000256" key="5">
    <source>
        <dbReference type="ARBA" id="ARBA00022840"/>
    </source>
</evidence>
<keyword evidence="5 6" id="KW-0067">ATP-binding</keyword>
<protein>
    <recommendedName>
        <fullName evidence="8">Protein kinase domain-containing protein</fullName>
    </recommendedName>
</protein>
<keyword evidence="4" id="KW-0418">Kinase</keyword>
<keyword evidence="1" id="KW-0723">Serine/threonine-protein kinase</keyword>
<evidence type="ECO:0000259" key="8">
    <source>
        <dbReference type="PROSITE" id="PS50011"/>
    </source>
</evidence>
<feature type="compositionally biased region" description="Basic residues" evidence="7">
    <location>
        <begin position="485"/>
        <end position="494"/>
    </location>
</feature>
<reference evidence="9 10" key="1">
    <citation type="submission" date="2018-06" db="EMBL/GenBank/DDBJ databases">
        <title>Complete Genomes of Monosporascus.</title>
        <authorList>
            <person name="Robinson A.J."/>
            <person name="Natvig D.O."/>
        </authorList>
    </citation>
    <scope>NUCLEOTIDE SEQUENCE [LARGE SCALE GENOMIC DNA]</scope>
    <source>
        <strain evidence="9 10">CBS 609.92</strain>
    </source>
</reference>
<evidence type="ECO:0000256" key="3">
    <source>
        <dbReference type="ARBA" id="ARBA00022741"/>
    </source>
</evidence>
<proteinExistence type="predicted"/>
<dbReference type="InterPro" id="IPR008271">
    <property type="entry name" value="Ser/Thr_kinase_AS"/>
</dbReference>
<name>A0ABY0GUS5_9PEZI</name>
<evidence type="ECO:0000256" key="1">
    <source>
        <dbReference type="ARBA" id="ARBA00022527"/>
    </source>
</evidence>
<dbReference type="SUPFAM" id="SSF56112">
    <property type="entry name" value="Protein kinase-like (PK-like)"/>
    <property type="match status" value="1"/>
</dbReference>
<evidence type="ECO:0000256" key="2">
    <source>
        <dbReference type="ARBA" id="ARBA00022679"/>
    </source>
</evidence>
<dbReference type="Gene3D" id="3.30.200.20">
    <property type="entry name" value="Phosphorylase Kinase, domain 1"/>
    <property type="match status" value="1"/>
</dbReference>
<dbReference type="InterPro" id="IPR017441">
    <property type="entry name" value="Protein_kinase_ATP_BS"/>
</dbReference>
<feature type="domain" description="Protein kinase" evidence="8">
    <location>
        <begin position="9"/>
        <end position="269"/>
    </location>
</feature>
<keyword evidence="3 6" id="KW-0547">Nucleotide-binding</keyword>